<feature type="domain" description="SnoaL-like" evidence="1">
    <location>
        <begin position="20"/>
        <end position="105"/>
    </location>
</feature>
<protein>
    <submittedName>
        <fullName evidence="2">Nuclear transport factor 2 family protein</fullName>
    </submittedName>
</protein>
<evidence type="ECO:0000313" key="3">
    <source>
        <dbReference type="Proteomes" id="UP001500443"/>
    </source>
</evidence>
<dbReference type="Gene3D" id="3.10.450.50">
    <property type="match status" value="1"/>
</dbReference>
<dbReference type="InterPro" id="IPR037401">
    <property type="entry name" value="SnoaL-like"/>
</dbReference>
<proteinExistence type="predicted"/>
<keyword evidence="3" id="KW-1185">Reference proteome</keyword>
<reference evidence="2 3" key="1">
    <citation type="journal article" date="2019" name="Int. J. Syst. Evol. Microbiol.">
        <title>The Global Catalogue of Microorganisms (GCM) 10K type strain sequencing project: providing services to taxonomists for standard genome sequencing and annotation.</title>
        <authorList>
            <consortium name="The Broad Institute Genomics Platform"/>
            <consortium name="The Broad Institute Genome Sequencing Center for Infectious Disease"/>
            <person name="Wu L."/>
            <person name="Ma J."/>
        </authorList>
    </citation>
    <scope>NUCLEOTIDE SEQUENCE [LARGE SCALE GENOMIC DNA]</scope>
    <source>
        <strain evidence="2 3">JCM 15481</strain>
    </source>
</reference>
<name>A0ABN2XKI9_9ACTN</name>
<sequence length="125" mass="13105">MVTIRSAADCGNAPRKEVLRDLVVALAEGDGATVAALVGEDVAWSLVGEAVLRGREAVRAWVADLPEAKEVAFGSLLTHGREAGVDGTIEAADGTRYAFCHVIRFPGTAKTAKIAEVRSYVLPVS</sequence>
<accession>A0ABN2XKI9</accession>
<dbReference type="InterPro" id="IPR032710">
    <property type="entry name" value="NTF2-like_dom_sf"/>
</dbReference>
<evidence type="ECO:0000259" key="1">
    <source>
        <dbReference type="Pfam" id="PF12680"/>
    </source>
</evidence>
<dbReference type="Pfam" id="PF12680">
    <property type="entry name" value="SnoaL_2"/>
    <property type="match status" value="1"/>
</dbReference>
<dbReference type="Proteomes" id="UP001500443">
    <property type="component" value="Unassembled WGS sequence"/>
</dbReference>
<evidence type="ECO:0000313" key="2">
    <source>
        <dbReference type="EMBL" id="GAA2112684.1"/>
    </source>
</evidence>
<organism evidence="2 3">
    <name type="scientific">Streptomyces synnematoformans</name>
    <dbReference type="NCBI Taxonomy" id="415721"/>
    <lineage>
        <taxon>Bacteria</taxon>
        <taxon>Bacillati</taxon>
        <taxon>Actinomycetota</taxon>
        <taxon>Actinomycetes</taxon>
        <taxon>Kitasatosporales</taxon>
        <taxon>Streptomycetaceae</taxon>
        <taxon>Streptomyces</taxon>
    </lineage>
</organism>
<comment type="caution">
    <text evidence="2">The sequence shown here is derived from an EMBL/GenBank/DDBJ whole genome shotgun (WGS) entry which is preliminary data.</text>
</comment>
<dbReference type="EMBL" id="BAAAPF010000016">
    <property type="protein sequence ID" value="GAA2112684.1"/>
    <property type="molecule type" value="Genomic_DNA"/>
</dbReference>
<dbReference type="SUPFAM" id="SSF54427">
    <property type="entry name" value="NTF2-like"/>
    <property type="match status" value="1"/>
</dbReference>
<dbReference type="RefSeq" id="WP_344288428.1">
    <property type="nucleotide sequence ID" value="NZ_BAAAPF010000016.1"/>
</dbReference>
<gene>
    <name evidence="2" type="ORF">GCM10009802_10920</name>
</gene>